<dbReference type="OrthoDB" id="545675at2759"/>
<evidence type="ECO:0000256" key="1">
    <source>
        <dbReference type="ARBA" id="ARBA00009988"/>
    </source>
</evidence>
<evidence type="ECO:0000256" key="4">
    <source>
        <dbReference type="ARBA" id="ARBA00048460"/>
    </source>
</evidence>
<dbReference type="AlphaFoldDB" id="A0A183ADR9"/>
<evidence type="ECO:0000256" key="3">
    <source>
        <dbReference type="ARBA" id="ARBA00022679"/>
    </source>
</evidence>
<accession>A0A183ADR9</accession>
<dbReference type="WBParaSite" id="ECPE_0000511601-mRNA-1">
    <property type="protein sequence ID" value="ECPE_0000511601-mRNA-1"/>
    <property type="gene ID" value="ECPE_0000511601"/>
</dbReference>
<dbReference type="Gene3D" id="3.40.50.300">
    <property type="entry name" value="P-loop containing nucleotide triphosphate hydrolases"/>
    <property type="match status" value="1"/>
</dbReference>
<protein>
    <recommendedName>
        <fullName evidence="2 5">Protein-tyrosine sulfotransferase</fullName>
        <ecNumber evidence="2 5">2.8.2.20</ecNumber>
    </recommendedName>
</protein>
<dbReference type="GO" id="GO:0008476">
    <property type="term" value="F:protein-tyrosine sulfotransferase activity"/>
    <property type="evidence" value="ECO:0007669"/>
    <property type="project" value="UniProtKB-EC"/>
</dbReference>
<dbReference type="PANTHER" id="PTHR12788">
    <property type="entry name" value="PROTEIN-TYROSINE SULFOTRANSFERASE 2"/>
    <property type="match status" value="1"/>
</dbReference>
<comment type="function">
    <text evidence="5">Catalyzes the O-sulfation of tyrosine residues within acidic motifs of polypeptides, using 3'-phosphoadenylyl sulfate (PAPS) as cosubstrate.</text>
</comment>
<evidence type="ECO:0000256" key="5">
    <source>
        <dbReference type="RuleBase" id="RU365018"/>
    </source>
</evidence>
<proteinExistence type="inferred from homology"/>
<sequence>MTPEVSTAEQVFKRWEQITSSILDQCLNLTLKRCLTVPYEKLVLQPERTMRHVLRFLDVPWDSSVLHHQQYINKTTVLSRWEPSTAQVSYPIHLAALNSWAGPNSVLPQAFIRNAHKNSSLLWLLGYAKLNIPPSYGQPEPAIVHRTQKLFGDPQFRRVMQ</sequence>
<gene>
    <name evidence="6" type="ORF">ECPE_LOCUS5104</name>
</gene>
<reference evidence="6 7" key="2">
    <citation type="submission" date="2018-11" db="EMBL/GenBank/DDBJ databases">
        <authorList>
            <consortium name="Pathogen Informatics"/>
        </authorList>
    </citation>
    <scope>NUCLEOTIDE SEQUENCE [LARGE SCALE GENOMIC DNA]</scope>
    <source>
        <strain evidence="6 7">Egypt</strain>
    </source>
</reference>
<dbReference type="Proteomes" id="UP000272942">
    <property type="component" value="Unassembled WGS sequence"/>
</dbReference>
<dbReference type="GO" id="GO:0005794">
    <property type="term" value="C:Golgi apparatus"/>
    <property type="evidence" value="ECO:0007669"/>
    <property type="project" value="TreeGrafter"/>
</dbReference>
<evidence type="ECO:0000256" key="2">
    <source>
        <dbReference type="ARBA" id="ARBA00013262"/>
    </source>
</evidence>
<dbReference type="EC" id="2.8.2.20" evidence="2 5"/>
<reference evidence="8" key="1">
    <citation type="submission" date="2016-06" db="UniProtKB">
        <authorList>
            <consortium name="WormBaseParasite"/>
        </authorList>
    </citation>
    <scope>IDENTIFICATION</scope>
</reference>
<keyword evidence="3 5" id="KW-0808">Transferase</keyword>
<organism evidence="8">
    <name type="scientific">Echinostoma caproni</name>
    <dbReference type="NCBI Taxonomy" id="27848"/>
    <lineage>
        <taxon>Eukaryota</taxon>
        <taxon>Metazoa</taxon>
        <taxon>Spiralia</taxon>
        <taxon>Lophotrochozoa</taxon>
        <taxon>Platyhelminthes</taxon>
        <taxon>Trematoda</taxon>
        <taxon>Digenea</taxon>
        <taxon>Plagiorchiida</taxon>
        <taxon>Echinostomata</taxon>
        <taxon>Echinostomatoidea</taxon>
        <taxon>Echinostomatidae</taxon>
        <taxon>Echinostoma</taxon>
    </lineage>
</organism>
<keyword evidence="7" id="KW-1185">Reference proteome</keyword>
<name>A0A183ADR9_9TREM</name>
<dbReference type="Pfam" id="PF13469">
    <property type="entry name" value="Sulfotransfer_3"/>
    <property type="match status" value="1"/>
</dbReference>
<comment type="catalytic activity">
    <reaction evidence="4 5">
        <text>L-tyrosyl-[protein] + 3'-phosphoadenylyl sulfate = O-sulfo-L-tyrosine-[protein] + adenosine 3',5'-bisphosphate + H(+)</text>
        <dbReference type="Rhea" id="RHEA:16801"/>
        <dbReference type="Rhea" id="RHEA-COMP:10136"/>
        <dbReference type="Rhea" id="RHEA-COMP:11688"/>
        <dbReference type="ChEBI" id="CHEBI:15378"/>
        <dbReference type="ChEBI" id="CHEBI:46858"/>
        <dbReference type="ChEBI" id="CHEBI:58339"/>
        <dbReference type="ChEBI" id="CHEBI:58343"/>
        <dbReference type="ChEBI" id="CHEBI:65286"/>
        <dbReference type="EC" id="2.8.2.20"/>
    </reaction>
</comment>
<dbReference type="EMBL" id="UZAN01041951">
    <property type="protein sequence ID" value="VDP74547.1"/>
    <property type="molecule type" value="Genomic_DNA"/>
</dbReference>
<dbReference type="InterPro" id="IPR026634">
    <property type="entry name" value="TPST-like"/>
</dbReference>
<evidence type="ECO:0000313" key="7">
    <source>
        <dbReference type="Proteomes" id="UP000272942"/>
    </source>
</evidence>
<comment type="similarity">
    <text evidence="1 5">Belongs to the protein sulfotransferase family.</text>
</comment>
<evidence type="ECO:0000313" key="6">
    <source>
        <dbReference type="EMBL" id="VDP74547.1"/>
    </source>
</evidence>
<evidence type="ECO:0000313" key="8">
    <source>
        <dbReference type="WBParaSite" id="ECPE_0000511601-mRNA-1"/>
    </source>
</evidence>
<dbReference type="InterPro" id="IPR027417">
    <property type="entry name" value="P-loop_NTPase"/>
</dbReference>
<dbReference type="SUPFAM" id="SSF52540">
    <property type="entry name" value="P-loop containing nucleoside triphosphate hydrolases"/>
    <property type="match status" value="1"/>
</dbReference>
<dbReference type="PANTHER" id="PTHR12788:SF10">
    <property type="entry name" value="PROTEIN-TYROSINE SULFOTRANSFERASE"/>
    <property type="match status" value="1"/>
</dbReference>